<dbReference type="InterPro" id="IPR004312">
    <property type="entry name" value="ATHILA_Orf1_C"/>
</dbReference>
<reference evidence="2 3" key="1">
    <citation type="journal article" date="2022" name="Nat. Genet.">
        <title>Improved pea reference genome and pan-genome highlight genomic features and evolutionary characteristics.</title>
        <authorList>
            <person name="Yang T."/>
            <person name="Liu R."/>
            <person name="Luo Y."/>
            <person name="Hu S."/>
            <person name="Wang D."/>
            <person name="Wang C."/>
            <person name="Pandey M.K."/>
            <person name="Ge S."/>
            <person name="Xu Q."/>
            <person name="Li N."/>
            <person name="Li G."/>
            <person name="Huang Y."/>
            <person name="Saxena R.K."/>
            <person name="Ji Y."/>
            <person name="Li M."/>
            <person name="Yan X."/>
            <person name="He Y."/>
            <person name="Liu Y."/>
            <person name="Wang X."/>
            <person name="Xiang C."/>
            <person name="Varshney R.K."/>
            <person name="Ding H."/>
            <person name="Gao S."/>
            <person name="Zong X."/>
        </authorList>
    </citation>
    <scope>NUCLEOTIDE SEQUENCE [LARGE SCALE GENOMIC DNA]</scope>
    <source>
        <strain evidence="2 3">cv. Zhongwan 6</strain>
    </source>
</reference>
<protein>
    <recommendedName>
        <fullName evidence="1">Arabidopsis retrotransposon Orf1 C-terminal domain-containing protein</fullName>
    </recommendedName>
</protein>
<evidence type="ECO:0000313" key="2">
    <source>
        <dbReference type="EMBL" id="KAI5414818.1"/>
    </source>
</evidence>
<dbReference type="Gramene" id="Psat04G0032600-T1">
    <property type="protein sequence ID" value="KAI5414818.1"/>
    <property type="gene ID" value="KIW84_040326"/>
</dbReference>
<keyword evidence="3" id="KW-1185">Reference proteome</keyword>
<organism evidence="2 3">
    <name type="scientific">Pisum sativum</name>
    <name type="common">Garden pea</name>
    <name type="synonym">Lathyrus oleraceus</name>
    <dbReference type="NCBI Taxonomy" id="3888"/>
    <lineage>
        <taxon>Eukaryota</taxon>
        <taxon>Viridiplantae</taxon>
        <taxon>Streptophyta</taxon>
        <taxon>Embryophyta</taxon>
        <taxon>Tracheophyta</taxon>
        <taxon>Spermatophyta</taxon>
        <taxon>Magnoliopsida</taxon>
        <taxon>eudicotyledons</taxon>
        <taxon>Gunneridae</taxon>
        <taxon>Pentapetalae</taxon>
        <taxon>rosids</taxon>
        <taxon>fabids</taxon>
        <taxon>Fabales</taxon>
        <taxon>Fabaceae</taxon>
        <taxon>Papilionoideae</taxon>
        <taxon>50 kb inversion clade</taxon>
        <taxon>NPAAA clade</taxon>
        <taxon>Hologalegina</taxon>
        <taxon>IRL clade</taxon>
        <taxon>Fabeae</taxon>
        <taxon>Lathyrus</taxon>
    </lineage>
</organism>
<evidence type="ECO:0000259" key="1">
    <source>
        <dbReference type="Pfam" id="PF03078"/>
    </source>
</evidence>
<dbReference type="AlphaFoldDB" id="A0A9D5AMV0"/>
<dbReference type="Pfam" id="PF03078">
    <property type="entry name" value="ATHILA"/>
    <property type="match status" value="1"/>
</dbReference>
<dbReference type="EMBL" id="JAMSHJ010000004">
    <property type="protein sequence ID" value="KAI5414818.1"/>
    <property type="molecule type" value="Genomic_DNA"/>
</dbReference>
<gene>
    <name evidence="2" type="ORF">KIW84_040326</name>
</gene>
<evidence type="ECO:0000313" key="3">
    <source>
        <dbReference type="Proteomes" id="UP001058974"/>
    </source>
</evidence>
<sequence>MGENPQFGNIIFRSEDDNYQREQFDRFQQRGVVSTRYPDLNCLQELGLLQGVQWLLRLSDLTFLCSQNQPTYPSLTLEFLSSYSYTTPIGEDEYLTGTATFRMFNTEYSLSQDQLSAMLHFPEVELDRSRSRESHCRSGNSGFWSYAYGTRQYAYEMAGTRMDEALRVWFLVSSAE</sequence>
<dbReference type="Proteomes" id="UP001058974">
    <property type="component" value="Chromosome 4"/>
</dbReference>
<accession>A0A9D5AMV0</accession>
<proteinExistence type="predicted"/>
<name>A0A9D5AMV0_PEA</name>
<feature type="domain" description="Arabidopsis retrotransposon Orf1 C-terminal" evidence="1">
    <location>
        <begin position="26"/>
        <end position="125"/>
    </location>
</feature>
<comment type="caution">
    <text evidence="2">The sequence shown here is derived from an EMBL/GenBank/DDBJ whole genome shotgun (WGS) entry which is preliminary data.</text>
</comment>